<keyword evidence="1" id="KW-0812">Transmembrane</keyword>
<proteinExistence type="predicted"/>
<evidence type="ECO:0000313" key="2">
    <source>
        <dbReference type="EMBL" id="MFL9845100.1"/>
    </source>
</evidence>
<evidence type="ECO:0008006" key="4">
    <source>
        <dbReference type="Google" id="ProtNLM"/>
    </source>
</evidence>
<keyword evidence="3" id="KW-1185">Reference proteome</keyword>
<evidence type="ECO:0000313" key="3">
    <source>
        <dbReference type="Proteomes" id="UP001629156"/>
    </source>
</evidence>
<dbReference type="EMBL" id="JBELPZ010000012">
    <property type="protein sequence ID" value="MFL9845100.1"/>
    <property type="molecule type" value="Genomic_DNA"/>
</dbReference>
<protein>
    <recommendedName>
        <fullName evidence="4">DUF1700 domain-containing protein</fullName>
    </recommendedName>
</protein>
<feature type="transmembrane region" description="Helical" evidence="1">
    <location>
        <begin position="110"/>
        <end position="130"/>
    </location>
</feature>
<accession>A0ABW8Z0Z2</accession>
<keyword evidence="1" id="KW-0472">Membrane</keyword>
<gene>
    <name evidence="2" type="ORF">ABS766_11775</name>
</gene>
<dbReference type="RefSeq" id="WP_408085368.1">
    <property type="nucleotide sequence ID" value="NZ_JBELPZ010000012.1"/>
</dbReference>
<reference evidence="2 3" key="1">
    <citation type="submission" date="2024-06" db="EMBL/GenBank/DDBJ databases">
        <authorList>
            <person name="Kaempfer P."/>
            <person name="Viver T."/>
        </authorList>
    </citation>
    <scope>NUCLEOTIDE SEQUENCE [LARGE SCALE GENOMIC DNA]</scope>
    <source>
        <strain evidence="2 3">ST-119</strain>
    </source>
</reference>
<feature type="transmembrane region" description="Helical" evidence="1">
    <location>
        <begin position="169"/>
        <end position="189"/>
    </location>
</feature>
<evidence type="ECO:0000256" key="1">
    <source>
        <dbReference type="SAM" id="Phobius"/>
    </source>
</evidence>
<name>A0ABW8Z0Z2_9FLAO</name>
<dbReference type="Proteomes" id="UP001629156">
    <property type="component" value="Unassembled WGS sequence"/>
</dbReference>
<sequence length="198" mass="22813">MKIKELEFKEIASKRIYESYMKRISKVVKPLPVQDQNEVLLEFNSHIYEGLQRQTNKAEVEGLLDILDKLGVPEEILKPLVADKKMEQATKTFNPLHVIKALALNITNGISYIIFFILYLLLLGFVYLIFAKIVNPDTMGLFFEDEAFMVLGKTNKLNDPGVTEVLGNWFIPVMIVSIIVCYFIITFLLKLKRIINKK</sequence>
<organism evidence="2 3">
    <name type="scientific">Flavobacterium rhizosphaerae</name>
    <dbReference type="NCBI Taxonomy" id="3163298"/>
    <lineage>
        <taxon>Bacteria</taxon>
        <taxon>Pseudomonadati</taxon>
        <taxon>Bacteroidota</taxon>
        <taxon>Flavobacteriia</taxon>
        <taxon>Flavobacteriales</taxon>
        <taxon>Flavobacteriaceae</taxon>
        <taxon>Flavobacterium</taxon>
    </lineage>
</organism>
<comment type="caution">
    <text evidence="2">The sequence shown here is derived from an EMBL/GenBank/DDBJ whole genome shotgun (WGS) entry which is preliminary data.</text>
</comment>
<keyword evidence="1" id="KW-1133">Transmembrane helix</keyword>